<proteinExistence type="inferred from homology"/>
<name>A0ABU3DST8_9FLAO</name>
<evidence type="ECO:0000313" key="6">
    <source>
        <dbReference type="EMBL" id="MDT0686776.1"/>
    </source>
</evidence>
<feature type="region of interest" description="Disordered" evidence="5">
    <location>
        <begin position="207"/>
        <end position="239"/>
    </location>
</feature>
<dbReference type="PANTHER" id="PTHR11528">
    <property type="entry name" value="HEAT SHOCK PROTEIN 90 FAMILY MEMBER"/>
    <property type="match status" value="1"/>
</dbReference>
<evidence type="ECO:0000256" key="5">
    <source>
        <dbReference type="SAM" id="MobiDB-lite"/>
    </source>
</evidence>
<comment type="similarity">
    <text evidence="1">Belongs to the heat shock protein 90 family.</text>
</comment>
<dbReference type="Gene3D" id="3.30.230.80">
    <property type="match status" value="1"/>
</dbReference>
<gene>
    <name evidence="6" type="primary">htpG</name>
    <name evidence="6" type="ORF">RM541_10370</name>
</gene>
<reference evidence="6 7" key="1">
    <citation type="submission" date="2023-09" db="EMBL/GenBank/DDBJ databases">
        <authorList>
            <person name="Rey-Velasco X."/>
        </authorList>
    </citation>
    <scope>NUCLEOTIDE SEQUENCE [LARGE SCALE GENOMIC DNA]</scope>
    <source>
        <strain evidence="6 7">F225</strain>
    </source>
</reference>
<keyword evidence="4" id="KW-0143">Chaperone</keyword>
<evidence type="ECO:0000256" key="4">
    <source>
        <dbReference type="ARBA" id="ARBA00023186"/>
    </source>
</evidence>
<keyword evidence="3" id="KW-0067">ATP-binding</keyword>
<evidence type="ECO:0000256" key="3">
    <source>
        <dbReference type="ARBA" id="ARBA00022840"/>
    </source>
</evidence>
<evidence type="ECO:0000256" key="2">
    <source>
        <dbReference type="ARBA" id="ARBA00022741"/>
    </source>
</evidence>
<dbReference type="Gene3D" id="3.30.565.10">
    <property type="entry name" value="Histidine kinase-like ATPase, C-terminal domain"/>
    <property type="match status" value="1"/>
</dbReference>
<dbReference type="CDD" id="cd16927">
    <property type="entry name" value="HATPase_Hsp90-like"/>
    <property type="match status" value="1"/>
</dbReference>
<keyword evidence="2" id="KW-0547">Nucleotide-binding</keyword>
<accession>A0ABU3DST8</accession>
<dbReference type="Gene3D" id="1.20.120.790">
    <property type="entry name" value="Heat shock protein 90, C-terminal domain"/>
    <property type="match status" value="1"/>
</dbReference>
<dbReference type="PRINTS" id="PR00775">
    <property type="entry name" value="HEATSHOCK90"/>
</dbReference>
<dbReference type="InterPro" id="IPR019805">
    <property type="entry name" value="Heat_shock_protein_90_CS"/>
</dbReference>
<dbReference type="InterPro" id="IPR037196">
    <property type="entry name" value="HSP90_C"/>
</dbReference>
<dbReference type="Proteomes" id="UP001253848">
    <property type="component" value="Unassembled WGS sequence"/>
</dbReference>
<evidence type="ECO:0000256" key="1">
    <source>
        <dbReference type="ARBA" id="ARBA00008239"/>
    </source>
</evidence>
<dbReference type="Pfam" id="PF00183">
    <property type="entry name" value="HSP90"/>
    <property type="match status" value="1"/>
</dbReference>
<organism evidence="6 7">
    <name type="scientific">Autumnicola psychrophila</name>
    <dbReference type="NCBI Taxonomy" id="3075592"/>
    <lineage>
        <taxon>Bacteria</taxon>
        <taxon>Pseudomonadati</taxon>
        <taxon>Bacteroidota</taxon>
        <taxon>Flavobacteriia</taxon>
        <taxon>Flavobacteriales</taxon>
        <taxon>Flavobacteriaceae</taxon>
        <taxon>Autumnicola</taxon>
    </lineage>
</organism>
<dbReference type="Pfam" id="PF13589">
    <property type="entry name" value="HATPase_c_3"/>
    <property type="match status" value="1"/>
</dbReference>
<dbReference type="PIRSF" id="PIRSF002583">
    <property type="entry name" value="Hsp90"/>
    <property type="match status" value="1"/>
</dbReference>
<dbReference type="SUPFAM" id="SSF54211">
    <property type="entry name" value="Ribosomal protein S5 domain 2-like"/>
    <property type="match status" value="1"/>
</dbReference>
<sequence length="628" mass="72531">MATGNINVSVENIFPLIKKFLYSDHEIFLRELISNATDATLKLKHLTSIGEVSVEYGNPVIEVKVDKEGKKLHVIDQGIGMTKEEVEKYINEVAFSGAEEFLEKYKDSAKDSGIIGHFGLGFYSAFMVAHKVEIITKSFKDEPAAHWTCEGTTKFTLEEGDKQERGTEIILHINEDEEEFLEENRIQELLVKYNKFMPIPIKFGTTEETLPLPEDAPEDAEPETKTVDNIINNPEPAWTKQPTELEEKDYNNFYRELYPMQFEEPLFHIHLNVDYPFNLTGILYFPKMNQDMNIQKDKIQLYQNQVYVTDNVEGIVPEFLTMLRGVIDSPDIPLNVSRSYLQADSSVKKISSYITRKVADKLKTLFNNNREDFEKKWNDIKIVIEYGMLSEEKFFDKAQSFALYPTVDNKYYTFEELEEKIKENQTDKDGNMVVLYVSNQDEQHSYIQAAKDKGYQVLLLDSPIISHLLQKLESSKEKLSFVRVDSDHVNNLIKKDDENISKLSDEEKEKLKSDFEKVVPKEKYTVQLEAMDSDAAPLIITQPEFMRRMKEMQQTGGGGMFGMGNMPEMYNLVVNTNHDLISEILNTKTDKKQERLIKQSLDLARLSQNLLKGEELTAFIKRSFDMVK</sequence>
<evidence type="ECO:0000313" key="7">
    <source>
        <dbReference type="Proteomes" id="UP001253848"/>
    </source>
</evidence>
<dbReference type="PROSITE" id="PS00298">
    <property type="entry name" value="HSP90"/>
    <property type="match status" value="1"/>
</dbReference>
<dbReference type="InterPro" id="IPR020568">
    <property type="entry name" value="Ribosomal_Su5_D2-typ_SF"/>
</dbReference>
<dbReference type="Gene3D" id="3.40.50.11260">
    <property type="match status" value="1"/>
</dbReference>
<dbReference type="NCBIfam" id="NF003555">
    <property type="entry name" value="PRK05218.1"/>
    <property type="match status" value="1"/>
</dbReference>
<dbReference type="InterPro" id="IPR020575">
    <property type="entry name" value="Hsp90_N"/>
</dbReference>
<keyword evidence="7" id="KW-1185">Reference proteome</keyword>
<dbReference type="EMBL" id="JAVRHN010000007">
    <property type="protein sequence ID" value="MDT0686776.1"/>
    <property type="molecule type" value="Genomic_DNA"/>
</dbReference>
<dbReference type="InterPro" id="IPR036890">
    <property type="entry name" value="HATPase_C_sf"/>
</dbReference>
<dbReference type="RefSeq" id="WP_311500092.1">
    <property type="nucleotide sequence ID" value="NZ_JAVRHN010000007.1"/>
</dbReference>
<dbReference type="SUPFAM" id="SSF55874">
    <property type="entry name" value="ATPase domain of HSP90 chaperone/DNA topoisomerase II/histidine kinase"/>
    <property type="match status" value="1"/>
</dbReference>
<dbReference type="SUPFAM" id="SSF110942">
    <property type="entry name" value="HSP90 C-terminal domain"/>
    <property type="match status" value="1"/>
</dbReference>
<dbReference type="InterPro" id="IPR001404">
    <property type="entry name" value="Hsp90_fam"/>
</dbReference>
<protein>
    <submittedName>
        <fullName evidence="6">Molecular chaperone HtpG</fullName>
    </submittedName>
</protein>
<comment type="caution">
    <text evidence="6">The sequence shown here is derived from an EMBL/GenBank/DDBJ whole genome shotgun (WGS) entry which is preliminary data.</text>
</comment>